<keyword evidence="5 11" id="KW-0812">Transmembrane</keyword>
<comment type="subcellular location">
    <subcellularLocation>
        <location evidence="1">Membrane</location>
        <topology evidence="1">Multi-pass membrane protein</topology>
    </subcellularLocation>
</comment>
<evidence type="ECO:0000256" key="8">
    <source>
        <dbReference type="ARBA" id="ARBA00023136"/>
    </source>
</evidence>
<keyword evidence="13" id="KW-1185">Reference proteome</keyword>
<accession>A0A839ZG20</accession>
<proteinExistence type="inferred from homology"/>
<evidence type="ECO:0000256" key="3">
    <source>
        <dbReference type="ARBA" id="ARBA00021237"/>
    </source>
</evidence>
<dbReference type="Pfam" id="PF17090">
    <property type="entry name" value="Ytca"/>
    <property type="match status" value="1"/>
</dbReference>
<name>A0A839ZG20_9HYPH</name>
<keyword evidence="10" id="KW-0449">Lipoprotein</keyword>
<reference evidence="12 13" key="1">
    <citation type="submission" date="2020-08" db="EMBL/GenBank/DDBJ databases">
        <title>Genomic Encyclopedia of Type Strains, Phase IV (KMG-IV): sequencing the most valuable type-strain genomes for metagenomic binning, comparative biology and taxonomic classification.</title>
        <authorList>
            <person name="Goeker M."/>
        </authorList>
    </citation>
    <scope>NUCLEOTIDE SEQUENCE [LARGE SCALE GENOMIC DNA]</scope>
    <source>
        <strain evidence="12 13">DSM 5895</strain>
    </source>
</reference>
<keyword evidence="8 11" id="KW-0472">Membrane</keyword>
<organism evidence="12 13">
    <name type="scientific">Ancylobacter tetraedralis</name>
    <dbReference type="NCBI Taxonomy" id="217068"/>
    <lineage>
        <taxon>Bacteria</taxon>
        <taxon>Pseudomonadati</taxon>
        <taxon>Pseudomonadota</taxon>
        <taxon>Alphaproteobacteria</taxon>
        <taxon>Hyphomicrobiales</taxon>
        <taxon>Xanthobacteraceae</taxon>
        <taxon>Ancylobacter</taxon>
    </lineage>
</organism>
<dbReference type="RefSeq" id="WP_183191644.1">
    <property type="nucleotide sequence ID" value="NZ_JACICD010000011.1"/>
</dbReference>
<dbReference type="Proteomes" id="UP000533469">
    <property type="component" value="Unassembled WGS sequence"/>
</dbReference>
<comment type="caution">
    <text evidence="12">The sequence shown here is derived from an EMBL/GenBank/DDBJ whole genome shotgun (WGS) entry which is preliminary data.</text>
</comment>
<feature type="transmembrane region" description="Helical" evidence="11">
    <location>
        <begin position="69"/>
        <end position="88"/>
    </location>
</feature>
<evidence type="ECO:0000256" key="6">
    <source>
        <dbReference type="ARBA" id="ARBA00022729"/>
    </source>
</evidence>
<sequence length="90" mass="9610">MELRRIIGLSAPVAFGVSGCSAPLSPSLPLFGAYFPFWLICLTAGVIGAVVLRALFIRLGLDDLLPWRLLVYVCLAAAIGFALALTLYGR</sequence>
<evidence type="ECO:0000256" key="9">
    <source>
        <dbReference type="ARBA" id="ARBA00023139"/>
    </source>
</evidence>
<evidence type="ECO:0000256" key="10">
    <source>
        <dbReference type="ARBA" id="ARBA00023288"/>
    </source>
</evidence>
<evidence type="ECO:0000256" key="1">
    <source>
        <dbReference type="ARBA" id="ARBA00004141"/>
    </source>
</evidence>
<dbReference type="EMBL" id="JACICD010000011">
    <property type="protein sequence ID" value="MBB3773512.1"/>
    <property type="molecule type" value="Genomic_DNA"/>
</dbReference>
<keyword evidence="4" id="KW-1003">Cell membrane</keyword>
<evidence type="ECO:0000313" key="13">
    <source>
        <dbReference type="Proteomes" id="UP000533469"/>
    </source>
</evidence>
<comment type="similarity">
    <text evidence="2">Belongs to the YtcA family.</text>
</comment>
<evidence type="ECO:0000256" key="2">
    <source>
        <dbReference type="ARBA" id="ARBA00008208"/>
    </source>
</evidence>
<evidence type="ECO:0000256" key="4">
    <source>
        <dbReference type="ARBA" id="ARBA00022475"/>
    </source>
</evidence>
<evidence type="ECO:0000256" key="5">
    <source>
        <dbReference type="ARBA" id="ARBA00022692"/>
    </source>
</evidence>
<gene>
    <name evidence="12" type="ORF">FHS55_004149</name>
</gene>
<keyword evidence="6" id="KW-0732">Signal</keyword>
<dbReference type="AlphaFoldDB" id="A0A839ZG20"/>
<evidence type="ECO:0000313" key="12">
    <source>
        <dbReference type="EMBL" id="MBB3773512.1"/>
    </source>
</evidence>
<feature type="transmembrane region" description="Helical" evidence="11">
    <location>
        <begin position="37"/>
        <end position="57"/>
    </location>
</feature>
<evidence type="ECO:0000256" key="7">
    <source>
        <dbReference type="ARBA" id="ARBA00022989"/>
    </source>
</evidence>
<dbReference type="GO" id="GO:0016020">
    <property type="term" value="C:membrane"/>
    <property type="evidence" value="ECO:0007669"/>
    <property type="project" value="UniProtKB-SubCell"/>
</dbReference>
<evidence type="ECO:0000256" key="11">
    <source>
        <dbReference type="SAM" id="Phobius"/>
    </source>
</evidence>
<keyword evidence="7 11" id="KW-1133">Transmembrane helix</keyword>
<protein>
    <recommendedName>
        <fullName evidence="3">Uncharacterized protein YtcA</fullName>
    </recommendedName>
</protein>
<dbReference type="PROSITE" id="PS51257">
    <property type="entry name" value="PROKAR_LIPOPROTEIN"/>
    <property type="match status" value="1"/>
</dbReference>
<dbReference type="InterPro" id="IPR031381">
    <property type="entry name" value="YtcA"/>
</dbReference>
<keyword evidence="9" id="KW-0564">Palmitate</keyword>